<evidence type="ECO:0000256" key="1">
    <source>
        <dbReference type="ARBA" id="ARBA00022801"/>
    </source>
</evidence>
<dbReference type="PROSITE" id="PS51257">
    <property type="entry name" value="PROKAR_LIPOPROTEIN"/>
    <property type="match status" value="1"/>
</dbReference>
<keyword evidence="1 3" id="KW-0378">Hydrolase</keyword>
<evidence type="ECO:0000256" key="2">
    <source>
        <dbReference type="SAM" id="MobiDB-lite"/>
    </source>
</evidence>
<organism evidence="3 4">
    <name type="scientific">Nocardioides kribbensis</name>
    <dbReference type="NCBI Taxonomy" id="305517"/>
    <lineage>
        <taxon>Bacteria</taxon>
        <taxon>Bacillati</taxon>
        <taxon>Actinomycetota</taxon>
        <taxon>Actinomycetes</taxon>
        <taxon>Propionibacteriales</taxon>
        <taxon>Nocardioidaceae</taxon>
        <taxon>Nocardioides</taxon>
    </lineage>
</organism>
<dbReference type="EC" id="3.4.22.70" evidence="3"/>
<evidence type="ECO:0000313" key="3">
    <source>
        <dbReference type="EMBL" id="MEQ7848840.1"/>
    </source>
</evidence>
<evidence type="ECO:0000313" key="4">
    <source>
        <dbReference type="Proteomes" id="UP001482520"/>
    </source>
</evidence>
<comment type="caution">
    <text evidence="3">The sequence shown here is derived from an EMBL/GenBank/DDBJ whole genome shotgun (WGS) entry which is preliminary data.</text>
</comment>
<accession>A0ABV1P272</accession>
<dbReference type="EMBL" id="JBEGDP010000022">
    <property type="protein sequence ID" value="MEQ7848840.1"/>
    <property type="molecule type" value="Genomic_DNA"/>
</dbReference>
<proteinExistence type="predicted"/>
<gene>
    <name evidence="3" type="ORF">V6R90_16290</name>
</gene>
<keyword evidence="4" id="KW-1185">Reference proteome</keyword>
<protein>
    <submittedName>
        <fullName evidence="3">Sortase</fullName>
        <ecNumber evidence="3">3.4.22.70</ecNumber>
    </submittedName>
</protein>
<feature type="compositionally biased region" description="Low complexity" evidence="2">
    <location>
        <begin position="213"/>
        <end position="222"/>
    </location>
</feature>
<dbReference type="RefSeq" id="WP_349805276.1">
    <property type="nucleotide sequence ID" value="NZ_JBEGDP010000022.1"/>
</dbReference>
<dbReference type="Pfam" id="PF04203">
    <property type="entry name" value="Sortase"/>
    <property type="match status" value="1"/>
</dbReference>
<dbReference type="InterPro" id="IPR023365">
    <property type="entry name" value="Sortase_dom-sf"/>
</dbReference>
<dbReference type="Proteomes" id="UP001482520">
    <property type="component" value="Unassembled WGS sequence"/>
</dbReference>
<dbReference type="Gene3D" id="2.40.260.10">
    <property type="entry name" value="Sortase"/>
    <property type="match status" value="1"/>
</dbReference>
<feature type="region of interest" description="Disordered" evidence="2">
    <location>
        <begin position="213"/>
        <end position="233"/>
    </location>
</feature>
<dbReference type="InterPro" id="IPR005754">
    <property type="entry name" value="Sortase"/>
</dbReference>
<dbReference type="CDD" id="cd05830">
    <property type="entry name" value="Sortase_E"/>
    <property type="match status" value="1"/>
</dbReference>
<sequence>MTPRRPRRPHPRRLLAWLLLVAGCAVLVAAGTTYVGAGRETAAAQQRLAGQLPAGPRVVSDDDHGPVPVARSVATGRALAEIRVPRLGADWSWVAVEGTDDAQLATGPGHYTGTPLPGARGNSAFAGHRAGHGDPFLDFDTLRRGDEVVITQGSVRWTYRLTRDPEVVPVDATWVLDPTPGRRLTLTTCWPRYGSSKRMWVRGTLERVERQPGALAAASSAGDRAEVWPTGSR</sequence>
<name>A0ABV1P272_9ACTN</name>
<dbReference type="SUPFAM" id="SSF63817">
    <property type="entry name" value="Sortase"/>
    <property type="match status" value="1"/>
</dbReference>
<dbReference type="InterPro" id="IPR042003">
    <property type="entry name" value="Sortase_E"/>
</dbReference>
<dbReference type="NCBIfam" id="TIGR01076">
    <property type="entry name" value="sortase_fam"/>
    <property type="match status" value="1"/>
</dbReference>
<reference evidence="3 4" key="1">
    <citation type="submission" date="2024-02" db="EMBL/GenBank/DDBJ databases">
        <title>Full genome sequence of Nocardioides kribbensis.</title>
        <authorList>
            <person name="Poletto B.L."/>
            <person name="Silva G."/>
            <person name="Galante D."/>
            <person name="Campos K.R."/>
            <person name="Santos M.B.N."/>
            <person name="Sacchi C.T."/>
        </authorList>
    </citation>
    <scope>NUCLEOTIDE SEQUENCE [LARGE SCALE GENOMIC DNA]</scope>
    <source>
        <strain evidence="3 4">O4R</strain>
    </source>
</reference>
<dbReference type="GO" id="GO:0016787">
    <property type="term" value="F:hydrolase activity"/>
    <property type="evidence" value="ECO:0007669"/>
    <property type="project" value="UniProtKB-KW"/>
</dbReference>